<dbReference type="InterPro" id="IPR036121">
    <property type="entry name" value="ATPase_F1/V1/A1_a/bsu_N_sf"/>
</dbReference>
<evidence type="ECO:0000256" key="4">
    <source>
        <dbReference type="ARBA" id="ARBA00022741"/>
    </source>
</evidence>
<dbReference type="GO" id="GO:0045259">
    <property type="term" value="C:proton-transporting ATP synthase complex"/>
    <property type="evidence" value="ECO:0007669"/>
    <property type="project" value="UniProtKB-KW"/>
</dbReference>
<sequence length="154" mass="16802">MQQNIQTNDLNLGTILSVRGSVIDACFPHQLPLVQSELHAGEHHEIVIEVLTQLDHHTIRGIALTSTRGLSHGSKVTNNGHPLRVPVGRQLLGRMLKVFGQTINTGKPIDSAIWRSIHHDSPALVERHPRSKILKTGIKVPSLGHLGSVGDKSD</sequence>
<keyword evidence="8" id="KW-0139">CF(1)</keyword>
<organism evidence="11 12">
    <name type="scientific">Gimesia algae</name>
    <dbReference type="NCBI Taxonomy" id="2527971"/>
    <lineage>
        <taxon>Bacteria</taxon>
        <taxon>Pseudomonadati</taxon>
        <taxon>Planctomycetota</taxon>
        <taxon>Planctomycetia</taxon>
        <taxon>Planctomycetales</taxon>
        <taxon>Planctomycetaceae</taxon>
        <taxon>Gimesia</taxon>
    </lineage>
</organism>
<proteinExistence type="inferred from homology"/>
<dbReference type="SUPFAM" id="SSF50615">
    <property type="entry name" value="N-terminal domain of alpha and beta subunits of F1 ATP synthase"/>
    <property type="match status" value="1"/>
</dbReference>
<evidence type="ECO:0000256" key="3">
    <source>
        <dbReference type="ARBA" id="ARBA00022448"/>
    </source>
</evidence>
<evidence type="ECO:0000256" key="2">
    <source>
        <dbReference type="ARBA" id="ARBA00008936"/>
    </source>
</evidence>
<dbReference type="AlphaFoldDB" id="A0A517VEW9"/>
<dbReference type="InterPro" id="IPR004100">
    <property type="entry name" value="ATPase_F1/V1/A1_a/bsu_N"/>
</dbReference>
<evidence type="ECO:0000256" key="5">
    <source>
        <dbReference type="ARBA" id="ARBA00022840"/>
    </source>
</evidence>
<dbReference type="KEGG" id="gax:Pan161_32130"/>
<dbReference type="PANTHER" id="PTHR15184:SF71">
    <property type="entry name" value="ATP SYNTHASE SUBUNIT BETA, MITOCHONDRIAL"/>
    <property type="match status" value="1"/>
</dbReference>
<evidence type="ECO:0000313" key="11">
    <source>
        <dbReference type="EMBL" id="QDT91554.1"/>
    </source>
</evidence>
<evidence type="ECO:0000256" key="8">
    <source>
        <dbReference type="ARBA" id="ARBA00023196"/>
    </source>
</evidence>
<comment type="subcellular location">
    <subcellularLocation>
        <location evidence="1">Membrane</location>
    </subcellularLocation>
</comment>
<keyword evidence="6" id="KW-0406">Ion transport</keyword>
<keyword evidence="12" id="KW-1185">Reference proteome</keyword>
<keyword evidence="7" id="KW-0472">Membrane</keyword>
<comment type="similarity">
    <text evidence="2">Belongs to the ATPase alpha/beta chains family.</text>
</comment>
<dbReference type="GO" id="GO:1902600">
    <property type="term" value="P:proton transmembrane transport"/>
    <property type="evidence" value="ECO:0007669"/>
    <property type="project" value="InterPro"/>
</dbReference>
<dbReference type="RefSeq" id="WP_232103252.1">
    <property type="nucleotide sequence ID" value="NZ_CP036343.1"/>
</dbReference>
<dbReference type="GO" id="GO:0005524">
    <property type="term" value="F:ATP binding"/>
    <property type="evidence" value="ECO:0007669"/>
    <property type="project" value="UniProtKB-KW"/>
</dbReference>
<protein>
    <submittedName>
        <fullName evidence="11">ATP synthase subunit beta</fullName>
    </submittedName>
</protein>
<dbReference type="InterPro" id="IPR027417">
    <property type="entry name" value="P-loop_NTPase"/>
</dbReference>
<dbReference type="InterPro" id="IPR050053">
    <property type="entry name" value="ATPase_alpha/beta_chains"/>
</dbReference>
<dbReference type="PANTHER" id="PTHR15184">
    <property type="entry name" value="ATP SYNTHASE"/>
    <property type="match status" value="1"/>
</dbReference>
<evidence type="ECO:0000256" key="7">
    <source>
        <dbReference type="ARBA" id="ARBA00023136"/>
    </source>
</evidence>
<gene>
    <name evidence="11" type="primary">atpD_3</name>
    <name evidence="11" type="ORF">Pan161_32130</name>
</gene>
<keyword evidence="5" id="KW-0067">ATP-binding</keyword>
<name>A0A517VEW9_9PLAN</name>
<evidence type="ECO:0000313" key="12">
    <source>
        <dbReference type="Proteomes" id="UP000316855"/>
    </source>
</evidence>
<dbReference type="Proteomes" id="UP000316855">
    <property type="component" value="Chromosome"/>
</dbReference>
<evidence type="ECO:0000256" key="6">
    <source>
        <dbReference type="ARBA" id="ARBA00023065"/>
    </source>
</evidence>
<dbReference type="GO" id="GO:0006754">
    <property type="term" value="P:ATP biosynthetic process"/>
    <property type="evidence" value="ECO:0007669"/>
    <property type="project" value="UniProtKB-KW"/>
</dbReference>
<evidence type="ECO:0000256" key="1">
    <source>
        <dbReference type="ARBA" id="ARBA00004370"/>
    </source>
</evidence>
<dbReference type="EMBL" id="CP036343">
    <property type="protein sequence ID" value="QDT91554.1"/>
    <property type="molecule type" value="Genomic_DNA"/>
</dbReference>
<evidence type="ECO:0000259" key="10">
    <source>
        <dbReference type="Pfam" id="PF02874"/>
    </source>
</evidence>
<keyword evidence="9" id="KW-0066">ATP synthesis</keyword>
<dbReference type="Gene3D" id="3.40.50.300">
    <property type="entry name" value="P-loop containing nucleotide triphosphate hydrolases"/>
    <property type="match status" value="1"/>
</dbReference>
<reference evidence="11 12" key="1">
    <citation type="submission" date="2019-02" db="EMBL/GenBank/DDBJ databases">
        <title>Deep-cultivation of Planctomycetes and their phenomic and genomic characterization uncovers novel biology.</title>
        <authorList>
            <person name="Wiegand S."/>
            <person name="Jogler M."/>
            <person name="Boedeker C."/>
            <person name="Pinto D."/>
            <person name="Vollmers J."/>
            <person name="Rivas-Marin E."/>
            <person name="Kohn T."/>
            <person name="Peeters S.H."/>
            <person name="Heuer A."/>
            <person name="Rast P."/>
            <person name="Oberbeckmann S."/>
            <person name="Bunk B."/>
            <person name="Jeske O."/>
            <person name="Meyerdierks A."/>
            <person name="Storesund J.E."/>
            <person name="Kallscheuer N."/>
            <person name="Luecker S."/>
            <person name="Lage O.M."/>
            <person name="Pohl T."/>
            <person name="Merkel B.J."/>
            <person name="Hornburger P."/>
            <person name="Mueller R.-W."/>
            <person name="Bruemmer F."/>
            <person name="Labrenz M."/>
            <person name="Spormann A.M."/>
            <person name="Op den Camp H."/>
            <person name="Overmann J."/>
            <person name="Amann R."/>
            <person name="Jetten M.S.M."/>
            <person name="Mascher T."/>
            <person name="Medema M.H."/>
            <person name="Devos D.P."/>
            <person name="Kaster A.-K."/>
            <person name="Ovreas L."/>
            <person name="Rohde M."/>
            <person name="Galperin M.Y."/>
            <person name="Jogler C."/>
        </authorList>
    </citation>
    <scope>NUCLEOTIDE SEQUENCE [LARGE SCALE GENOMIC DNA]</scope>
    <source>
        <strain evidence="11 12">Pan161</strain>
    </source>
</reference>
<accession>A0A517VEW9</accession>
<feature type="domain" description="ATPase F1/V1/A1 complex alpha/beta subunit N-terminal" evidence="10">
    <location>
        <begin position="15"/>
        <end position="78"/>
    </location>
</feature>
<dbReference type="Pfam" id="PF02874">
    <property type="entry name" value="ATP-synt_ab_N"/>
    <property type="match status" value="1"/>
</dbReference>
<dbReference type="SUPFAM" id="SSF52540">
    <property type="entry name" value="P-loop containing nucleoside triphosphate hydrolases"/>
    <property type="match status" value="1"/>
</dbReference>
<keyword evidence="3" id="KW-0813">Transport</keyword>
<dbReference type="Gene3D" id="2.40.10.170">
    <property type="match status" value="1"/>
</dbReference>
<evidence type="ECO:0000256" key="9">
    <source>
        <dbReference type="ARBA" id="ARBA00023310"/>
    </source>
</evidence>
<keyword evidence="4" id="KW-0547">Nucleotide-binding</keyword>